<keyword evidence="3" id="KW-0862">Zinc</keyword>
<keyword evidence="7" id="KW-1185">Reference proteome</keyword>
<name>A0ABR1F3U9_9ASCO</name>
<dbReference type="InterPro" id="IPR007175">
    <property type="entry name" value="Rpr2/Snm1/Rpp21"/>
</dbReference>
<comment type="caution">
    <text evidence="6">The sequence shown here is derived from an EMBL/GenBank/DDBJ whole genome shotgun (WGS) entry which is preliminary data.</text>
</comment>
<organism evidence="6 7">
    <name type="scientific">Myxozyma melibiosi</name>
    <dbReference type="NCBI Taxonomy" id="54550"/>
    <lineage>
        <taxon>Eukaryota</taxon>
        <taxon>Fungi</taxon>
        <taxon>Dikarya</taxon>
        <taxon>Ascomycota</taxon>
        <taxon>Saccharomycotina</taxon>
        <taxon>Lipomycetes</taxon>
        <taxon>Lipomycetales</taxon>
        <taxon>Lipomycetaceae</taxon>
        <taxon>Myxozyma</taxon>
    </lineage>
</organism>
<gene>
    <name evidence="6" type="ORF">BZA70DRAFT_296281</name>
</gene>
<protein>
    <submittedName>
        <fullName evidence="6">RNAse P Rpr2/Rpp21/SNM1 subunit domain-containing protein</fullName>
    </submittedName>
</protein>
<evidence type="ECO:0000313" key="7">
    <source>
        <dbReference type="Proteomes" id="UP001498771"/>
    </source>
</evidence>
<evidence type="ECO:0000256" key="1">
    <source>
        <dbReference type="ARBA" id="ARBA00022694"/>
    </source>
</evidence>
<dbReference type="PANTHER" id="PTHR14742">
    <property type="entry name" value="RIBONUCLEASE P SUBUNIT P21"/>
    <property type="match status" value="1"/>
</dbReference>
<dbReference type="Pfam" id="PF04032">
    <property type="entry name" value="Rpr2"/>
    <property type="match status" value="1"/>
</dbReference>
<dbReference type="EMBL" id="JBBJBU010000008">
    <property type="protein sequence ID" value="KAK7204519.1"/>
    <property type="molecule type" value="Genomic_DNA"/>
</dbReference>
<evidence type="ECO:0000256" key="5">
    <source>
        <dbReference type="SAM" id="MobiDB-lite"/>
    </source>
</evidence>
<dbReference type="PANTHER" id="PTHR14742:SF0">
    <property type="entry name" value="RIBONUCLEASE P PROTEIN SUBUNIT P21"/>
    <property type="match status" value="1"/>
</dbReference>
<dbReference type="RefSeq" id="XP_064767552.1">
    <property type="nucleotide sequence ID" value="XM_064914524.1"/>
</dbReference>
<accession>A0ABR1F3U9</accession>
<reference evidence="6 7" key="1">
    <citation type="submission" date="2024-03" db="EMBL/GenBank/DDBJ databases">
        <title>Genome-scale model development and genomic sequencing of the oleaginous clade Lipomyces.</title>
        <authorList>
            <consortium name="Lawrence Berkeley National Laboratory"/>
            <person name="Czajka J.J."/>
            <person name="Han Y."/>
            <person name="Kim J."/>
            <person name="Mondo S.J."/>
            <person name="Hofstad B.A."/>
            <person name="Robles A."/>
            <person name="Haridas S."/>
            <person name="Riley R."/>
            <person name="LaButti K."/>
            <person name="Pangilinan J."/>
            <person name="Andreopoulos W."/>
            <person name="Lipzen A."/>
            <person name="Yan J."/>
            <person name="Wang M."/>
            <person name="Ng V."/>
            <person name="Grigoriev I.V."/>
            <person name="Spatafora J.W."/>
            <person name="Magnuson J.K."/>
            <person name="Baker S.E."/>
            <person name="Pomraning K.R."/>
        </authorList>
    </citation>
    <scope>NUCLEOTIDE SEQUENCE [LARGE SCALE GENOMIC DNA]</scope>
    <source>
        <strain evidence="6 7">Phaff 52-87</strain>
    </source>
</reference>
<evidence type="ECO:0000313" key="6">
    <source>
        <dbReference type="EMBL" id="KAK7204519.1"/>
    </source>
</evidence>
<keyword evidence="2" id="KW-0479">Metal-binding</keyword>
<dbReference type="Gene3D" id="6.20.50.20">
    <property type="match status" value="1"/>
</dbReference>
<evidence type="ECO:0000256" key="2">
    <source>
        <dbReference type="ARBA" id="ARBA00022723"/>
    </source>
</evidence>
<evidence type="ECO:0000256" key="4">
    <source>
        <dbReference type="ARBA" id="ARBA00038402"/>
    </source>
</evidence>
<feature type="region of interest" description="Disordered" evidence="5">
    <location>
        <begin position="1"/>
        <end position="20"/>
    </location>
</feature>
<keyword evidence="1" id="KW-0819">tRNA processing</keyword>
<proteinExistence type="inferred from homology"/>
<sequence>MAKQEQRKTQKAIGKPQAPVKNRDQYLRASFLYQAAVLMASSADANPEVSTKATAATAPLSRLYASQMRAVAQKSVLKLDPSIKRTICKRCDSVLIPGSTLSVHVENLSKKAVPHADVLVHTCKVCGGQKRYPVGQNREHVLFTDREDIVSKSS</sequence>
<evidence type="ECO:0000256" key="3">
    <source>
        <dbReference type="ARBA" id="ARBA00022833"/>
    </source>
</evidence>
<comment type="similarity">
    <text evidence="4">Belongs to the eukaryotic/archaeal RNase P protein component 4 family.</text>
</comment>
<dbReference type="GeneID" id="90040036"/>
<dbReference type="Proteomes" id="UP001498771">
    <property type="component" value="Unassembled WGS sequence"/>
</dbReference>